<organism evidence="2 3">
    <name type="scientific">Cutibacterium modestum</name>
    <dbReference type="NCBI Taxonomy" id="2559073"/>
    <lineage>
        <taxon>Bacteria</taxon>
        <taxon>Bacillati</taxon>
        <taxon>Actinomycetota</taxon>
        <taxon>Actinomycetes</taxon>
        <taxon>Propionibacteriales</taxon>
        <taxon>Propionibacteriaceae</taxon>
        <taxon>Cutibacterium</taxon>
    </lineage>
</organism>
<evidence type="ECO:0000313" key="3">
    <source>
        <dbReference type="Proteomes" id="UP000825072"/>
    </source>
</evidence>
<dbReference type="SUPFAM" id="SSF50249">
    <property type="entry name" value="Nucleic acid-binding proteins"/>
    <property type="match status" value="1"/>
</dbReference>
<dbReference type="EMBL" id="AP024747">
    <property type="protein sequence ID" value="BCY26213.1"/>
    <property type="molecule type" value="Genomic_DNA"/>
</dbReference>
<dbReference type="RefSeq" id="WP_002528080.1">
    <property type="nucleotide sequence ID" value="NZ_BJEN01000003.1"/>
</dbReference>
<dbReference type="InterPro" id="IPR012340">
    <property type="entry name" value="NA-bd_OB-fold"/>
</dbReference>
<sequence length="73" mass="8022">MSTTNPTRVVTGEVRLSYTNIFEAKSIQGGKPKYSVSVIIPKGERVTGIEPAYPARESDPRLDSGVPTSLWER</sequence>
<evidence type="ECO:0000256" key="1">
    <source>
        <dbReference type="SAM" id="MobiDB-lite"/>
    </source>
</evidence>
<feature type="region of interest" description="Disordered" evidence="1">
    <location>
        <begin position="50"/>
        <end position="73"/>
    </location>
</feature>
<dbReference type="Pfam" id="PF10991">
    <property type="entry name" value="Enc34_ssDNA-bd"/>
    <property type="match status" value="1"/>
</dbReference>
<proteinExistence type="predicted"/>
<dbReference type="InterPro" id="IPR022595">
    <property type="entry name" value="Enc34_ssDNA-bd"/>
</dbReference>
<dbReference type="Gene3D" id="2.40.50.140">
    <property type="entry name" value="Nucleic acid-binding proteins"/>
    <property type="match status" value="1"/>
</dbReference>
<name>A0AAD1NWN5_9ACTN</name>
<gene>
    <name evidence="2" type="ORF">KB1_22030</name>
</gene>
<dbReference type="AlphaFoldDB" id="A0AAD1NWN5"/>
<evidence type="ECO:0000313" key="2">
    <source>
        <dbReference type="EMBL" id="BCY26213.1"/>
    </source>
</evidence>
<protein>
    <submittedName>
        <fullName evidence="2">Uncharacterized protein</fullName>
    </submittedName>
</protein>
<reference evidence="2" key="1">
    <citation type="submission" date="2021-06" db="EMBL/GenBank/DDBJ databases">
        <title>Genome sequence of Cutibacterium modestum strain KB17-24694.</title>
        <authorList>
            <person name="Dekio I."/>
            <person name="Asahina A."/>
            <person name="Nishida M."/>
        </authorList>
    </citation>
    <scope>NUCLEOTIDE SEQUENCE</scope>
    <source>
        <strain evidence="2">KB17-24694</strain>
    </source>
</reference>
<dbReference type="Proteomes" id="UP000825072">
    <property type="component" value="Chromosome 1"/>
</dbReference>
<accession>A0AAD1NWN5</accession>